<dbReference type="InterPro" id="IPR024729">
    <property type="entry name" value="USP7_ICP0-binding_dom"/>
</dbReference>
<organism evidence="11 12">
    <name type="scientific">Discina gigas</name>
    <dbReference type="NCBI Taxonomy" id="1032678"/>
    <lineage>
        <taxon>Eukaryota</taxon>
        <taxon>Fungi</taxon>
        <taxon>Dikarya</taxon>
        <taxon>Ascomycota</taxon>
        <taxon>Pezizomycotina</taxon>
        <taxon>Pezizomycetes</taxon>
        <taxon>Pezizales</taxon>
        <taxon>Discinaceae</taxon>
        <taxon>Discina</taxon>
    </lineage>
</organism>
<protein>
    <recommendedName>
        <fullName evidence="3">ubiquitinyl hydrolase 1</fullName>
        <ecNumber evidence="3">3.4.19.12</ecNumber>
    </recommendedName>
</protein>
<dbReference type="InterPro" id="IPR038765">
    <property type="entry name" value="Papain-like_cys_pep_sf"/>
</dbReference>
<sequence length="1152" mass="133185">MDMTGDDQSMLIDGVDQDPEKQQDVTIISPQQSLDSESVEEKDQIVMADNYEAMRKFLIPENIALEIEDETVYTWEIENWRKMERRSHGPAFHCGGSPWRVLFFPHGNNCEFASFYLEQGYEDKPPENWYRCVQFGLVLWNPNDPSIHTTHQAHHRFTAEEGDWGFTRFVELRTLMTRTKDFERPLVEDDRANLTAYVRVVKDPTGVLWHNFLNYDSKKETGYVGLKNQGATCYLNSLLQSLYFTNSFRKAVYQIPTENEPLSNSALTLQRLFYLLQTSNEAVGTHELTRSFGWETQDIFAQQDVQELNRILMESLEQKMKGTEAENSLAKMFVGKTKTYIKCINVDYSSERIEDFWDIQLNVRGFKNLDESFKDYIAVETMDGENKYFAEGHGLQDAKKGVIFESFPEVLHLHLKRFEYDFNTMQMHKVNDHYEFPEEFDAAPYLSDDADRSDPYLYLLHGVLVHSGDLNAGHYYAFLRPKEGGSFFKFDDDRVTKATLRETMEENFGGDYGPSMNGHPVRNQYTRVASLKKSMNAYMLVYLRKNKIEEILPPLTDNDTPSHLEKRLDEEKAVREQKKKERDEQHLYQNVKVITQTQFKAHQGFDLAYWDNKEQPEEAQPKVYRMLKSAPVQELVEKVAEGLGNVDPSMVRLWVMVNRQNKTVRPDQPLTALEMTIEDATVKHNNKSTDFRLWAEVASDVEPSKIPEQWVQARDSVSAWIVVFLKHYDAEAETLRGVDHLYMRKNDKVAELLPAIISQMGWAPNQSIKLYEEIKPQMIEPMKPKQTFHQAEIQDGDIICFQKSYSEKEQLSLLANSLMPDAKDFYEHLVNKIVIKFIPKIPTQAENRIFELTLNKKMSYDQLADKVGDYLDAQPTYLRFTTMNANTGTARAVVKRNPSASLQQMLTNQYYANSTVSSNSLFYEVLELSLTELETKKLIKLCWLPDGIAKEEFLELLVPKNGQVQDIIPLLQKKLDLAEEKMQGLRFYESHVGKFHKELEPSFSVAGIQEYMSLFAERTPEEELDMAEEDRFIYAFHFQKEPSKAHSQGIPFKFVVKPVCILPKPIFELGEIFEKTKERLQARTGIKGKPFEKIKFAVVKKSAYSKPVYLENDDILSDVATDADDMIGLDHPDKNGRGMGSGRSGGPEIRIK</sequence>
<keyword evidence="6 11" id="KW-0378">Hydrolase</keyword>
<dbReference type="InterPro" id="IPR029346">
    <property type="entry name" value="USP_C"/>
</dbReference>
<feature type="domain" description="MATH" evidence="9">
    <location>
        <begin position="70"/>
        <end position="198"/>
    </location>
</feature>
<dbReference type="Pfam" id="PF00443">
    <property type="entry name" value="UCH"/>
    <property type="match status" value="1"/>
</dbReference>
<evidence type="ECO:0000256" key="2">
    <source>
        <dbReference type="ARBA" id="ARBA00009085"/>
    </source>
</evidence>
<comment type="similarity">
    <text evidence="2">Belongs to the peptidase C19 family.</text>
</comment>
<evidence type="ECO:0000256" key="8">
    <source>
        <dbReference type="SAM" id="MobiDB-lite"/>
    </source>
</evidence>
<comment type="catalytic activity">
    <reaction evidence="1">
        <text>Thiol-dependent hydrolysis of ester, thioester, amide, peptide and isopeptide bonds formed by the C-terminal Gly of ubiquitin (a 76-residue protein attached to proteins as an intracellular targeting signal).</text>
        <dbReference type="EC" id="3.4.19.12"/>
    </reaction>
</comment>
<dbReference type="GO" id="GO:0006508">
    <property type="term" value="P:proteolysis"/>
    <property type="evidence" value="ECO:0007669"/>
    <property type="project" value="UniProtKB-KW"/>
</dbReference>
<evidence type="ECO:0000256" key="1">
    <source>
        <dbReference type="ARBA" id="ARBA00000707"/>
    </source>
</evidence>
<dbReference type="PANTHER" id="PTHR24006:SF644">
    <property type="entry name" value="UBIQUITIN CARBOXYL-TERMINAL HYDROLASE 7"/>
    <property type="match status" value="1"/>
</dbReference>
<accession>A0ABR3GW10</accession>
<dbReference type="Pfam" id="PF12436">
    <property type="entry name" value="USP7_ICP0_bdg"/>
    <property type="match status" value="1"/>
</dbReference>
<feature type="region of interest" description="Disordered" evidence="8">
    <location>
        <begin position="1"/>
        <end position="24"/>
    </location>
</feature>
<feature type="region of interest" description="Disordered" evidence="8">
    <location>
        <begin position="554"/>
        <end position="583"/>
    </location>
</feature>
<dbReference type="PANTHER" id="PTHR24006">
    <property type="entry name" value="UBIQUITIN CARBOXYL-TERMINAL HYDROLASE"/>
    <property type="match status" value="1"/>
</dbReference>
<dbReference type="InterPro" id="IPR002083">
    <property type="entry name" value="MATH/TRAF_dom"/>
</dbReference>
<evidence type="ECO:0000259" key="9">
    <source>
        <dbReference type="PROSITE" id="PS50144"/>
    </source>
</evidence>
<feature type="compositionally biased region" description="Basic and acidic residues" evidence="8">
    <location>
        <begin position="560"/>
        <end position="583"/>
    </location>
</feature>
<dbReference type="PROSITE" id="PS00973">
    <property type="entry name" value="USP_2"/>
    <property type="match status" value="1"/>
</dbReference>
<dbReference type="PROSITE" id="PS50235">
    <property type="entry name" value="USP_3"/>
    <property type="match status" value="1"/>
</dbReference>
<comment type="caution">
    <text evidence="11">The sequence shown here is derived from an EMBL/GenBank/DDBJ whole genome shotgun (WGS) entry which is preliminary data.</text>
</comment>
<dbReference type="SMART" id="SM00061">
    <property type="entry name" value="MATH"/>
    <property type="match status" value="1"/>
</dbReference>
<proteinExistence type="inferred from homology"/>
<dbReference type="PROSITE" id="PS00972">
    <property type="entry name" value="USP_1"/>
    <property type="match status" value="1"/>
</dbReference>
<dbReference type="Gene3D" id="2.60.210.10">
    <property type="entry name" value="Apoptosis, Tumor Necrosis Factor Receptor Associated Protein 2, Chain A"/>
    <property type="match status" value="1"/>
</dbReference>
<feature type="region of interest" description="Disordered" evidence="8">
    <location>
        <begin position="1128"/>
        <end position="1152"/>
    </location>
</feature>
<dbReference type="EMBL" id="JBBBZM010000006">
    <property type="protein sequence ID" value="KAL0640000.1"/>
    <property type="molecule type" value="Genomic_DNA"/>
</dbReference>
<dbReference type="InterPro" id="IPR018200">
    <property type="entry name" value="USP_CS"/>
</dbReference>
<dbReference type="Gene3D" id="3.90.70.10">
    <property type="entry name" value="Cysteine proteinases"/>
    <property type="match status" value="1"/>
</dbReference>
<name>A0ABR3GW10_9PEZI</name>
<reference evidence="11 12" key="1">
    <citation type="submission" date="2024-02" db="EMBL/GenBank/DDBJ databases">
        <title>Discinaceae phylogenomics.</title>
        <authorList>
            <person name="Dirks A.C."/>
            <person name="James T.Y."/>
        </authorList>
    </citation>
    <scope>NUCLEOTIDE SEQUENCE [LARGE SCALE GENOMIC DNA]</scope>
    <source>
        <strain evidence="11 12">ACD0624</strain>
    </source>
</reference>
<keyword evidence="7" id="KW-0788">Thiol protease</keyword>
<evidence type="ECO:0000256" key="6">
    <source>
        <dbReference type="ARBA" id="ARBA00022801"/>
    </source>
</evidence>
<evidence type="ECO:0000256" key="4">
    <source>
        <dbReference type="ARBA" id="ARBA00022670"/>
    </source>
</evidence>
<evidence type="ECO:0000256" key="7">
    <source>
        <dbReference type="ARBA" id="ARBA00022807"/>
    </source>
</evidence>
<keyword evidence="12" id="KW-1185">Reference proteome</keyword>
<dbReference type="PROSITE" id="PS50144">
    <property type="entry name" value="MATH"/>
    <property type="match status" value="1"/>
</dbReference>
<dbReference type="CDD" id="cd03775">
    <property type="entry name" value="MATH_Ubp21p"/>
    <property type="match status" value="1"/>
</dbReference>
<dbReference type="InterPro" id="IPR050164">
    <property type="entry name" value="Peptidase_C19"/>
</dbReference>
<gene>
    <name evidence="11" type="primary">UBP15</name>
    <name evidence="11" type="ORF">Q9L58_000828</name>
</gene>
<evidence type="ECO:0000256" key="3">
    <source>
        <dbReference type="ARBA" id="ARBA00012759"/>
    </source>
</evidence>
<dbReference type="Gene3D" id="3.10.20.90">
    <property type="entry name" value="Phosphatidylinositol 3-kinase Catalytic Subunit, Chain A, domain 1"/>
    <property type="match status" value="2"/>
</dbReference>
<dbReference type="Pfam" id="PF14533">
    <property type="entry name" value="USP7_C2"/>
    <property type="match status" value="1"/>
</dbReference>
<keyword evidence="4 11" id="KW-0645">Protease</keyword>
<dbReference type="SUPFAM" id="SSF54001">
    <property type="entry name" value="Cysteine proteinases"/>
    <property type="match status" value="1"/>
</dbReference>
<dbReference type="Proteomes" id="UP001447188">
    <property type="component" value="Unassembled WGS sequence"/>
</dbReference>
<feature type="domain" description="USP" evidence="10">
    <location>
        <begin position="224"/>
        <end position="545"/>
    </location>
</feature>
<dbReference type="InterPro" id="IPR008974">
    <property type="entry name" value="TRAF-like"/>
</dbReference>
<dbReference type="InterPro" id="IPR001394">
    <property type="entry name" value="Peptidase_C19_UCH"/>
</dbReference>
<evidence type="ECO:0000259" key="10">
    <source>
        <dbReference type="PROSITE" id="PS50235"/>
    </source>
</evidence>
<dbReference type="InterPro" id="IPR028889">
    <property type="entry name" value="USP"/>
</dbReference>
<dbReference type="SUPFAM" id="SSF49599">
    <property type="entry name" value="TRAF domain-like"/>
    <property type="match status" value="1"/>
</dbReference>
<dbReference type="GO" id="GO:0004843">
    <property type="term" value="F:cysteine-type deubiquitinase activity"/>
    <property type="evidence" value="ECO:0007669"/>
    <property type="project" value="UniProtKB-EC"/>
</dbReference>
<keyword evidence="5" id="KW-0833">Ubl conjugation pathway</keyword>
<evidence type="ECO:0000313" key="12">
    <source>
        <dbReference type="Proteomes" id="UP001447188"/>
    </source>
</evidence>
<dbReference type="CDD" id="cd02659">
    <property type="entry name" value="peptidase_C19C"/>
    <property type="match status" value="1"/>
</dbReference>
<dbReference type="Pfam" id="PF22486">
    <property type="entry name" value="MATH_2"/>
    <property type="match status" value="1"/>
</dbReference>
<evidence type="ECO:0000313" key="11">
    <source>
        <dbReference type="EMBL" id="KAL0640000.1"/>
    </source>
</evidence>
<dbReference type="EC" id="3.4.19.12" evidence="3"/>
<evidence type="ECO:0000256" key="5">
    <source>
        <dbReference type="ARBA" id="ARBA00022786"/>
    </source>
</evidence>